<dbReference type="EMBL" id="HBJA01140502">
    <property type="protein sequence ID" value="CAE0837019.1"/>
    <property type="molecule type" value="Transcribed_RNA"/>
</dbReference>
<dbReference type="GO" id="GO:0003729">
    <property type="term" value="F:mRNA binding"/>
    <property type="evidence" value="ECO:0007669"/>
    <property type="project" value="TreeGrafter"/>
</dbReference>
<dbReference type="InterPro" id="IPR000504">
    <property type="entry name" value="RRM_dom"/>
</dbReference>
<evidence type="ECO:0000256" key="1">
    <source>
        <dbReference type="ARBA" id="ARBA00022884"/>
    </source>
</evidence>
<proteinExistence type="predicted"/>
<gene>
    <name evidence="5" type="ORF">EGYM00163_LOCUS48388</name>
</gene>
<dbReference type="Gene3D" id="3.30.70.330">
    <property type="match status" value="2"/>
</dbReference>
<dbReference type="SUPFAM" id="SSF54928">
    <property type="entry name" value="RNA-binding domain, RBD"/>
    <property type="match status" value="1"/>
</dbReference>
<feature type="domain" description="RRM" evidence="4">
    <location>
        <begin position="228"/>
        <end position="305"/>
    </location>
</feature>
<keyword evidence="1 2" id="KW-0694">RNA-binding</keyword>
<dbReference type="PANTHER" id="PTHR48025:SF1">
    <property type="entry name" value="RRM DOMAIN-CONTAINING PROTEIN"/>
    <property type="match status" value="1"/>
</dbReference>
<dbReference type="PANTHER" id="PTHR48025">
    <property type="entry name" value="OS02G0815200 PROTEIN"/>
    <property type="match status" value="1"/>
</dbReference>
<dbReference type="CDD" id="cd00590">
    <property type="entry name" value="RRM_SF"/>
    <property type="match status" value="1"/>
</dbReference>
<evidence type="ECO:0000259" key="4">
    <source>
        <dbReference type="PROSITE" id="PS50102"/>
    </source>
</evidence>
<dbReference type="InterPro" id="IPR018649">
    <property type="entry name" value="SHOCT"/>
</dbReference>
<protein>
    <recommendedName>
        <fullName evidence="4">RRM domain-containing protein</fullName>
    </recommendedName>
</protein>
<dbReference type="AlphaFoldDB" id="A0A7S4GH61"/>
<feature type="region of interest" description="Disordered" evidence="3">
    <location>
        <begin position="44"/>
        <end position="74"/>
    </location>
</feature>
<dbReference type="InterPro" id="IPR012677">
    <property type="entry name" value="Nucleotide-bd_a/b_plait_sf"/>
</dbReference>
<dbReference type="Pfam" id="PF00076">
    <property type="entry name" value="RRM_1"/>
    <property type="match status" value="2"/>
</dbReference>
<feature type="domain" description="RRM" evidence="4">
    <location>
        <begin position="144"/>
        <end position="216"/>
    </location>
</feature>
<dbReference type="SMART" id="SM00360">
    <property type="entry name" value="RRM"/>
    <property type="match status" value="2"/>
</dbReference>
<dbReference type="InterPro" id="IPR050502">
    <property type="entry name" value="Euk_RNA-bind_prot"/>
</dbReference>
<dbReference type="InterPro" id="IPR035979">
    <property type="entry name" value="RBD_domain_sf"/>
</dbReference>
<dbReference type="PROSITE" id="PS50102">
    <property type="entry name" value="RRM"/>
    <property type="match status" value="2"/>
</dbReference>
<evidence type="ECO:0000313" key="5">
    <source>
        <dbReference type="EMBL" id="CAE0837019.1"/>
    </source>
</evidence>
<name>A0A7S4GH61_9EUGL</name>
<evidence type="ECO:0000256" key="2">
    <source>
        <dbReference type="PROSITE-ProRule" id="PRU00176"/>
    </source>
</evidence>
<reference evidence="5" key="1">
    <citation type="submission" date="2021-01" db="EMBL/GenBank/DDBJ databases">
        <authorList>
            <person name="Corre E."/>
            <person name="Pelletier E."/>
            <person name="Niang G."/>
            <person name="Scheremetjew M."/>
            <person name="Finn R."/>
            <person name="Kale V."/>
            <person name="Holt S."/>
            <person name="Cochrane G."/>
            <person name="Meng A."/>
            <person name="Brown T."/>
            <person name="Cohen L."/>
        </authorList>
    </citation>
    <scope>NUCLEOTIDE SEQUENCE</scope>
    <source>
        <strain evidence="5">CCMP1594</strain>
    </source>
</reference>
<accession>A0A7S4GH61</accession>
<evidence type="ECO:0000256" key="3">
    <source>
        <dbReference type="SAM" id="MobiDB-lite"/>
    </source>
</evidence>
<organism evidence="5">
    <name type="scientific">Eutreptiella gymnastica</name>
    <dbReference type="NCBI Taxonomy" id="73025"/>
    <lineage>
        <taxon>Eukaryota</taxon>
        <taxon>Discoba</taxon>
        <taxon>Euglenozoa</taxon>
        <taxon>Euglenida</taxon>
        <taxon>Spirocuta</taxon>
        <taxon>Euglenophyceae</taxon>
        <taxon>Eutreptiales</taxon>
        <taxon>Eutreptiaceae</taxon>
        <taxon>Eutreptiella</taxon>
    </lineage>
</organism>
<sequence length="321" mass="33770">MDDLTTSIEKLKVLLNSGIITAAEFETKRQTIVDHFVGVPTAGAAPAAKPRAKPPAPAPAPAFTPKPQAAARPPSYGLALATNHAKGKGKGGKGKGAAVAVTPAPTAQPIRPRGAFTNPRFHPYAGGRGYTKPQPWPKDWHEIATIKVQPIPMGLTDQHLVEAFAPYGDIESAVVKPGSSAHGYVNFVAPESARAAAEAESVELLGHWCWVTLGKKKHQPVEEGGPTDGLGLFNLPFATTYEELHALLAGHPGFQLVKMVYRKSGEFGGYAFAYFDSVENASAAKEALLGLMLGDQTMDVKFSKKSSAEALAEETAAAAAV</sequence>
<dbReference type="GO" id="GO:0005634">
    <property type="term" value="C:nucleus"/>
    <property type="evidence" value="ECO:0007669"/>
    <property type="project" value="TreeGrafter"/>
</dbReference>
<dbReference type="Pfam" id="PF09851">
    <property type="entry name" value="SHOCT"/>
    <property type="match status" value="1"/>
</dbReference>
<feature type="compositionally biased region" description="Pro residues" evidence="3">
    <location>
        <begin position="53"/>
        <end position="64"/>
    </location>
</feature>